<organism evidence="1 2">
    <name type="scientific">Belliella buryatensis</name>
    <dbReference type="NCBI Taxonomy" id="1500549"/>
    <lineage>
        <taxon>Bacteria</taxon>
        <taxon>Pseudomonadati</taxon>
        <taxon>Bacteroidota</taxon>
        <taxon>Cytophagia</taxon>
        <taxon>Cytophagales</taxon>
        <taxon>Cyclobacteriaceae</taxon>
        <taxon>Belliella</taxon>
    </lineage>
</organism>
<dbReference type="EMBL" id="FZOK01000023">
    <property type="protein sequence ID" value="SNS75646.1"/>
    <property type="molecule type" value="Genomic_DNA"/>
</dbReference>
<reference evidence="2" key="1">
    <citation type="submission" date="2017-06" db="EMBL/GenBank/DDBJ databases">
        <authorList>
            <person name="Varghese N."/>
            <person name="Submissions S."/>
        </authorList>
    </citation>
    <scope>NUCLEOTIDE SEQUENCE [LARGE SCALE GENOMIC DNA]</scope>
    <source>
        <strain evidence="2">5C</strain>
    </source>
</reference>
<evidence type="ECO:0000313" key="2">
    <source>
        <dbReference type="Proteomes" id="UP000198480"/>
    </source>
</evidence>
<name>A0A239H2E9_9BACT</name>
<feature type="non-terminal residue" evidence="1">
    <location>
        <position position="1"/>
    </location>
</feature>
<accession>A0A239H2E9</accession>
<protein>
    <submittedName>
        <fullName evidence="1">C-terminal domain of CHU protein family protein</fullName>
    </submittedName>
</protein>
<gene>
    <name evidence="1" type="ORF">SAMN06295967_1234</name>
</gene>
<dbReference type="AlphaFoldDB" id="A0A239H2E9"/>
<dbReference type="Proteomes" id="UP000198480">
    <property type="component" value="Unassembled WGS sequence"/>
</dbReference>
<keyword evidence="2" id="KW-1185">Reference proteome</keyword>
<proteinExistence type="predicted"/>
<sequence length="42" mass="4998">DPDQRWDGTHRGKELPIGTYYWTIEVRETGEVRKGILNLLRK</sequence>
<evidence type="ECO:0000313" key="1">
    <source>
        <dbReference type="EMBL" id="SNS75646.1"/>
    </source>
</evidence>